<dbReference type="EMBL" id="BMVU01000018">
    <property type="protein sequence ID" value="GGX81332.1"/>
    <property type="molecule type" value="Genomic_DNA"/>
</dbReference>
<name>A0A918U1E2_9ACTN</name>
<feature type="domain" description="Alpha-L-rhamnosidase concanavalin-like" evidence="2">
    <location>
        <begin position="37"/>
        <end position="146"/>
    </location>
</feature>
<organism evidence="4 5">
    <name type="scientific">Streptomyces minutiscleroticus</name>
    <dbReference type="NCBI Taxonomy" id="68238"/>
    <lineage>
        <taxon>Bacteria</taxon>
        <taxon>Bacillati</taxon>
        <taxon>Actinomycetota</taxon>
        <taxon>Actinomycetes</taxon>
        <taxon>Kitasatosporales</taxon>
        <taxon>Streptomycetaceae</taxon>
        <taxon>Streptomyces</taxon>
    </lineage>
</organism>
<keyword evidence="5" id="KW-1185">Reference proteome</keyword>
<evidence type="ECO:0000256" key="1">
    <source>
        <dbReference type="SAM" id="MobiDB-lite"/>
    </source>
</evidence>
<feature type="domain" description="Alpha-L-rhamnosidase six-hairpin glycosidase" evidence="3">
    <location>
        <begin position="152"/>
        <end position="315"/>
    </location>
</feature>
<dbReference type="Pfam" id="PF17389">
    <property type="entry name" value="Bac_rhamnosid6H"/>
    <property type="match status" value="1"/>
</dbReference>
<comment type="caution">
    <text evidence="4">The sequence shown here is derived from an EMBL/GenBank/DDBJ whole genome shotgun (WGS) entry which is preliminary data.</text>
</comment>
<reference evidence="4" key="1">
    <citation type="journal article" date="2014" name="Int. J. Syst. Evol. Microbiol.">
        <title>Complete genome sequence of Corynebacterium casei LMG S-19264T (=DSM 44701T), isolated from a smear-ripened cheese.</title>
        <authorList>
            <consortium name="US DOE Joint Genome Institute (JGI-PGF)"/>
            <person name="Walter F."/>
            <person name="Albersmeier A."/>
            <person name="Kalinowski J."/>
            <person name="Ruckert C."/>
        </authorList>
    </citation>
    <scope>NUCLEOTIDE SEQUENCE</scope>
    <source>
        <strain evidence="4">JCM 4790</strain>
    </source>
</reference>
<evidence type="ECO:0008006" key="6">
    <source>
        <dbReference type="Google" id="ProtNLM"/>
    </source>
</evidence>
<reference evidence="4" key="2">
    <citation type="submission" date="2020-09" db="EMBL/GenBank/DDBJ databases">
        <authorList>
            <person name="Sun Q."/>
            <person name="Ohkuma M."/>
        </authorList>
    </citation>
    <scope>NUCLEOTIDE SEQUENCE</scope>
    <source>
        <strain evidence="4">JCM 4790</strain>
    </source>
</reference>
<gene>
    <name evidence="4" type="ORF">GCM10010358_39600</name>
</gene>
<dbReference type="InterPro" id="IPR035396">
    <property type="entry name" value="Bac_rhamnosid6H"/>
</dbReference>
<protein>
    <recommendedName>
        <fullName evidence="6">Alpha-L-rhamnosidase</fullName>
    </recommendedName>
</protein>
<evidence type="ECO:0000313" key="5">
    <source>
        <dbReference type="Proteomes" id="UP000619244"/>
    </source>
</evidence>
<dbReference type="Gene3D" id="1.50.10.10">
    <property type="match status" value="1"/>
</dbReference>
<sequence>MAAGIAPPPNLTTEPVWRAAEPVKIADRFRPVSVTQPRPGVRVFDFGQNFAGRPQPTLDGKVPAGTTVKLLPAESLNADGTVNQAFIMGGGSRGTDIFASYTTHGSAEGETWHPELNYFGMQWVQVTGLPAGYQPTPKTVTGLQLHADTPAAGRMKTSNDRINRIHQMSRYPIVITTMSAFTDCPGREKLAYPADYLQPFDFLHRHFGCAAYLRTIERHLTEGQSEAGDDIGNVALKAPVYDWGCTGRFRDGINWGNGVILTPWFLYKVYGDTHTMAHYYPRMQAFLNYIRTGKAGTGADAHIMDAAPADWIGAELGRYTSRSTRSPPGPTPSPGAVCTQRDEALP</sequence>
<evidence type="ECO:0000259" key="3">
    <source>
        <dbReference type="Pfam" id="PF17389"/>
    </source>
</evidence>
<dbReference type="Proteomes" id="UP000619244">
    <property type="component" value="Unassembled WGS sequence"/>
</dbReference>
<dbReference type="AlphaFoldDB" id="A0A918U1E2"/>
<dbReference type="Gene3D" id="2.60.120.260">
    <property type="entry name" value="Galactose-binding domain-like"/>
    <property type="match status" value="1"/>
</dbReference>
<dbReference type="PANTHER" id="PTHR33307">
    <property type="entry name" value="ALPHA-RHAMNOSIDASE (EUROFUNG)"/>
    <property type="match status" value="1"/>
</dbReference>
<dbReference type="InterPro" id="IPR008902">
    <property type="entry name" value="Rhamnosid_concanavalin"/>
</dbReference>
<proteinExistence type="predicted"/>
<evidence type="ECO:0000259" key="2">
    <source>
        <dbReference type="Pfam" id="PF05592"/>
    </source>
</evidence>
<dbReference type="RefSeq" id="WP_229919425.1">
    <property type="nucleotide sequence ID" value="NZ_BMVU01000018.1"/>
</dbReference>
<dbReference type="Pfam" id="PF05592">
    <property type="entry name" value="Bac_rhamnosid"/>
    <property type="match status" value="1"/>
</dbReference>
<accession>A0A918U1E2</accession>
<dbReference type="InterPro" id="IPR016007">
    <property type="entry name" value="Alpha_rhamnosid"/>
</dbReference>
<dbReference type="PANTHER" id="PTHR33307:SF11">
    <property type="entry name" value="ALPHA-L-RHAMNOSIDASE"/>
    <property type="match status" value="1"/>
</dbReference>
<dbReference type="GO" id="GO:0005975">
    <property type="term" value="P:carbohydrate metabolic process"/>
    <property type="evidence" value="ECO:0007669"/>
    <property type="project" value="InterPro"/>
</dbReference>
<feature type="region of interest" description="Disordered" evidence="1">
    <location>
        <begin position="318"/>
        <end position="346"/>
    </location>
</feature>
<dbReference type="InterPro" id="IPR012341">
    <property type="entry name" value="6hp_glycosidase-like_sf"/>
</dbReference>
<evidence type="ECO:0000313" key="4">
    <source>
        <dbReference type="EMBL" id="GGX81332.1"/>
    </source>
</evidence>